<dbReference type="AlphaFoldDB" id="A0A1B2LYQ0"/>
<sequence length="332" mass="37798">MKKNRQLPPEIALWIIRLECDDPVEQRQAQQEFNHWLDQHPEYQELVQDAVHFNQNIQALPKQHQISGEVLDATLNAVNQNKRQLFKSFTHTTLAIASLALLGSLLYQALPLDYYFSDYRTQSAEGKNIVLEDGTKISLNANSAINVDYSTQQRTIKLVRGDIYVDVAKDPNRPLVVYGSEAQFKALGTRFIVHQYYQRNTLRMLHSKVRVSSASPSSQSQVIHAGQSIDIRPEGLGAVKNTPIDSSLFSWQQQQIIADKLPLPDVLDRLNAYHSGYIIYSRKKLEHIKVTGIINTQQDLTLTLQLLKTQYPELEFDQVAGLFVHAYSTATR</sequence>
<feature type="transmembrane region" description="Helical" evidence="1">
    <location>
        <begin position="89"/>
        <end position="110"/>
    </location>
</feature>
<keyword evidence="1" id="KW-1133">Transmembrane helix</keyword>
<keyword evidence="1" id="KW-0812">Transmembrane</keyword>
<evidence type="ECO:0000313" key="3">
    <source>
        <dbReference type="EMBL" id="AOA58051.1"/>
    </source>
</evidence>
<evidence type="ECO:0000259" key="2">
    <source>
        <dbReference type="Pfam" id="PF04773"/>
    </source>
</evidence>
<dbReference type="PIRSF" id="PIRSF018266">
    <property type="entry name" value="FecR"/>
    <property type="match status" value="1"/>
</dbReference>
<dbReference type="RefSeq" id="WP_067553796.1">
    <property type="nucleotide sequence ID" value="NZ_CP016895.1"/>
</dbReference>
<dbReference type="EMBL" id="CP016895">
    <property type="protein sequence ID" value="AOA58051.1"/>
    <property type="molecule type" value="Genomic_DNA"/>
</dbReference>
<dbReference type="STRING" id="1789224.BFG52_06590"/>
<organism evidence="3 4">
    <name type="scientific">Acinetobacter larvae</name>
    <dbReference type="NCBI Taxonomy" id="1789224"/>
    <lineage>
        <taxon>Bacteria</taxon>
        <taxon>Pseudomonadati</taxon>
        <taxon>Pseudomonadota</taxon>
        <taxon>Gammaproteobacteria</taxon>
        <taxon>Moraxellales</taxon>
        <taxon>Moraxellaceae</taxon>
        <taxon>Acinetobacter</taxon>
    </lineage>
</organism>
<feature type="domain" description="FecR protein" evidence="2">
    <location>
        <begin position="118"/>
        <end position="209"/>
    </location>
</feature>
<accession>A0A1B2LYQ0</accession>
<evidence type="ECO:0000313" key="4">
    <source>
        <dbReference type="Proteomes" id="UP000093391"/>
    </source>
</evidence>
<proteinExistence type="predicted"/>
<dbReference type="Pfam" id="PF04773">
    <property type="entry name" value="FecR"/>
    <property type="match status" value="1"/>
</dbReference>
<dbReference type="OrthoDB" id="1099576at2"/>
<keyword evidence="4" id="KW-1185">Reference proteome</keyword>
<dbReference type="InterPro" id="IPR012373">
    <property type="entry name" value="Ferrdict_sens_TM"/>
</dbReference>
<dbReference type="InterPro" id="IPR006860">
    <property type="entry name" value="FecR"/>
</dbReference>
<dbReference type="GO" id="GO:0016989">
    <property type="term" value="F:sigma factor antagonist activity"/>
    <property type="evidence" value="ECO:0007669"/>
    <property type="project" value="TreeGrafter"/>
</dbReference>
<protein>
    <recommendedName>
        <fullName evidence="2">FecR protein domain-containing protein</fullName>
    </recommendedName>
</protein>
<name>A0A1B2LYQ0_9GAMM</name>
<dbReference type="PANTHER" id="PTHR30273:SF2">
    <property type="entry name" value="PROTEIN FECR"/>
    <property type="match status" value="1"/>
</dbReference>
<dbReference type="KEGG" id="ala:BFG52_06590"/>
<dbReference type="PANTHER" id="PTHR30273">
    <property type="entry name" value="PERIPLASMIC SIGNAL SENSOR AND SIGMA FACTOR ACTIVATOR FECR-RELATED"/>
    <property type="match status" value="1"/>
</dbReference>
<keyword evidence="1" id="KW-0472">Membrane</keyword>
<gene>
    <name evidence="3" type="ORF">BFG52_06590</name>
</gene>
<dbReference type="Gene3D" id="2.60.120.1440">
    <property type="match status" value="1"/>
</dbReference>
<reference evidence="3 4" key="1">
    <citation type="submission" date="2016-08" db="EMBL/GenBank/DDBJ databases">
        <authorList>
            <person name="Seilhamer J.J."/>
        </authorList>
    </citation>
    <scope>NUCLEOTIDE SEQUENCE [LARGE SCALE GENOMIC DNA]</scope>
    <source>
        <strain evidence="3 4">BRTC-1</strain>
    </source>
</reference>
<evidence type="ECO:0000256" key="1">
    <source>
        <dbReference type="SAM" id="Phobius"/>
    </source>
</evidence>
<dbReference type="Proteomes" id="UP000093391">
    <property type="component" value="Chromosome"/>
</dbReference>